<feature type="transmembrane region" description="Helical" evidence="5">
    <location>
        <begin position="74"/>
        <end position="92"/>
    </location>
</feature>
<name>A0A2W5QFS4_9SPHN</name>
<evidence type="ECO:0000256" key="5">
    <source>
        <dbReference type="SAM" id="Phobius"/>
    </source>
</evidence>
<dbReference type="PANTHER" id="PTHR23514:SF13">
    <property type="entry name" value="INNER MEMBRANE PROTEIN YBJJ"/>
    <property type="match status" value="1"/>
</dbReference>
<dbReference type="InterPro" id="IPR020846">
    <property type="entry name" value="MFS_dom"/>
</dbReference>
<keyword evidence="4 5" id="KW-0472">Membrane</keyword>
<evidence type="ECO:0000259" key="6">
    <source>
        <dbReference type="PROSITE" id="PS50850"/>
    </source>
</evidence>
<reference evidence="7 8" key="1">
    <citation type="submission" date="2017-08" db="EMBL/GenBank/DDBJ databases">
        <title>Infants hospitalized years apart are colonized by the same room-sourced microbial strains.</title>
        <authorList>
            <person name="Brooks B."/>
            <person name="Olm M.R."/>
            <person name="Firek B.A."/>
            <person name="Baker R."/>
            <person name="Thomas B.C."/>
            <person name="Morowitz M.J."/>
            <person name="Banfield J.F."/>
        </authorList>
    </citation>
    <scope>NUCLEOTIDE SEQUENCE [LARGE SCALE GENOMIC DNA]</scope>
    <source>
        <strain evidence="7">S2_005_002_R2_33</strain>
    </source>
</reference>
<dbReference type="InterPro" id="IPR036259">
    <property type="entry name" value="MFS_trans_sf"/>
</dbReference>
<evidence type="ECO:0000313" key="8">
    <source>
        <dbReference type="Proteomes" id="UP000249082"/>
    </source>
</evidence>
<dbReference type="GO" id="GO:0022857">
    <property type="term" value="F:transmembrane transporter activity"/>
    <property type="evidence" value="ECO:0007669"/>
    <property type="project" value="InterPro"/>
</dbReference>
<dbReference type="PROSITE" id="PS50850">
    <property type="entry name" value="MFS"/>
    <property type="match status" value="1"/>
</dbReference>
<keyword evidence="2 5" id="KW-0812">Transmembrane</keyword>
<dbReference type="CDD" id="cd17393">
    <property type="entry name" value="MFS_MosC_like"/>
    <property type="match status" value="1"/>
</dbReference>
<keyword evidence="3 5" id="KW-1133">Transmembrane helix</keyword>
<feature type="transmembrane region" description="Helical" evidence="5">
    <location>
        <begin position="98"/>
        <end position="121"/>
    </location>
</feature>
<dbReference type="EMBL" id="QFPX01000003">
    <property type="protein sequence ID" value="PZQ56477.1"/>
    <property type="molecule type" value="Genomic_DNA"/>
</dbReference>
<comment type="subcellular location">
    <subcellularLocation>
        <location evidence="1">Membrane</location>
        <topology evidence="1">Multi-pass membrane protein</topology>
    </subcellularLocation>
</comment>
<evidence type="ECO:0000256" key="1">
    <source>
        <dbReference type="ARBA" id="ARBA00004141"/>
    </source>
</evidence>
<dbReference type="GO" id="GO:0016020">
    <property type="term" value="C:membrane"/>
    <property type="evidence" value="ECO:0007669"/>
    <property type="project" value="UniProtKB-SubCell"/>
</dbReference>
<dbReference type="InterPro" id="IPR051788">
    <property type="entry name" value="MFS_Transporter"/>
</dbReference>
<feature type="transmembrane region" description="Helical" evidence="5">
    <location>
        <begin position="234"/>
        <end position="255"/>
    </location>
</feature>
<organism evidence="7 8">
    <name type="scientific">Novosphingobium pentaromativorans</name>
    <dbReference type="NCBI Taxonomy" id="205844"/>
    <lineage>
        <taxon>Bacteria</taxon>
        <taxon>Pseudomonadati</taxon>
        <taxon>Pseudomonadota</taxon>
        <taxon>Alphaproteobacteria</taxon>
        <taxon>Sphingomonadales</taxon>
        <taxon>Sphingomonadaceae</taxon>
        <taxon>Novosphingobium</taxon>
    </lineage>
</organism>
<feature type="transmembrane region" description="Helical" evidence="5">
    <location>
        <begin position="133"/>
        <end position="155"/>
    </location>
</feature>
<feature type="transmembrane region" description="Helical" evidence="5">
    <location>
        <begin position="42"/>
        <end position="62"/>
    </location>
</feature>
<dbReference type="Proteomes" id="UP000249082">
    <property type="component" value="Unassembled WGS sequence"/>
</dbReference>
<dbReference type="InterPro" id="IPR011701">
    <property type="entry name" value="MFS"/>
</dbReference>
<evidence type="ECO:0000313" key="7">
    <source>
        <dbReference type="EMBL" id="PZQ56477.1"/>
    </source>
</evidence>
<accession>A0A2W5QFS4</accession>
<dbReference type="Pfam" id="PF07690">
    <property type="entry name" value="MFS_1"/>
    <property type="match status" value="1"/>
</dbReference>
<gene>
    <name evidence="7" type="ORF">DI555_03705</name>
</gene>
<feature type="transmembrane region" description="Helical" evidence="5">
    <location>
        <begin position="355"/>
        <end position="375"/>
    </location>
</feature>
<feature type="transmembrane region" description="Helical" evidence="5">
    <location>
        <begin position="195"/>
        <end position="214"/>
    </location>
</feature>
<dbReference type="PANTHER" id="PTHR23514">
    <property type="entry name" value="BYPASS OF STOP CODON PROTEIN 6"/>
    <property type="match status" value="1"/>
</dbReference>
<dbReference type="Gene3D" id="1.20.1250.20">
    <property type="entry name" value="MFS general substrate transporter like domains"/>
    <property type="match status" value="2"/>
</dbReference>
<feature type="transmembrane region" description="Helical" evidence="5">
    <location>
        <begin position="12"/>
        <end position="30"/>
    </location>
</feature>
<comment type="caution">
    <text evidence="7">The sequence shown here is derived from an EMBL/GenBank/DDBJ whole genome shotgun (WGS) entry which is preliminary data.</text>
</comment>
<evidence type="ECO:0000256" key="3">
    <source>
        <dbReference type="ARBA" id="ARBA00022989"/>
    </source>
</evidence>
<feature type="transmembrane region" description="Helical" evidence="5">
    <location>
        <begin position="267"/>
        <end position="285"/>
    </location>
</feature>
<evidence type="ECO:0000256" key="2">
    <source>
        <dbReference type="ARBA" id="ARBA00022692"/>
    </source>
</evidence>
<evidence type="ECO:0000256" key="4">
    <source>
        <dbReference type="ARBA" id="ARBA00023136"/>
    </source>
</evidence>
<proteinExistence type="predicted"/>
<sequence length="381" mass="38510">MITQDSHARFATRAAFLVAGFGLACWAPLVPLAKARLGVDDGTLGLLLLCLGLGSVAAMQLAGPLTSRIGARPAVVAGGVGQAVLLPFLAFAPDVWTMAIALMLFGGFLGVIEVGMNVHAVEVEKRAGRPLMSGFHGLFSVGGFIGASMMTLALSAGVGPVAGTVIAAILMVVTLIVAAPRFITTPKADEAPLFVVPRGIVVLLALLAALTFLTEGAILDWGALLLSGKGLMPTAQAGLGYSVFAIAMTFGRLTGDAVVARLGDRRTMLWGGLLAIAGHVVLLTAPFAAMAFLGFLLIGLGASNTVPVLFRQAGAQTVMPAGLAIASVTTVGYAGILAGPAGVGFLAKAIGLPNAFWILAAMLILVPLCAGLATASKPPKP</sequence>
<feature type="domain" description="Major facilitator superfamily (MFS) profile" evidence="6">
    <location>
        <begin position="200"/>
        <end position="381"/>
    </location>
</feature>
<feature type="transmembrane region" description="Helical" evidence="5">
    <location>
        <begin position="322"/>
        <end position="343"/>
    </location>
</feature>
<protein>
    <submittedName>
        <fullName evidence="7">MFS transporter</fullName>
    </submittedName>
</protein>
<feature type="transmembrane region" description="Helical" evidence="5">
    <location>
        <begin position="161"/>
        <end position="183"/>
    </location>
</feature>
<dbReference type="SUPFAM" id="SSF103473">
    <property type="entry name" value="MFS general substrate transporter"/>
    <property type="match status" value="1"/>
</dbReference>
<dbReference type="AlphaFoldDB" id="A0A2W5QFS4"/>